<organism evidence="1">
    <name type="scientific">freshwater metagenome</name>
    <dbReference type="NCBI Taxonomy" id="449393"/>
    <lineage>
        <taxon>unclassified sequences</taxon>
        <taxon>metagenomes</taxon>
        <taxon>ecological metagenomes</taxon>
    </lineage>
</organism>
<proteinExistence type="predicted"/>
<sequence length="208" mass="21487">MKATFKSRLGFGFVSLLLAAATTIAAPTFAQAAPQIYTGSGDAVVDITPIKNASILKVSFTGDSAFVVRPIDSTGKEGISLVLEIGPFEGTVFQSAVSKAVVALSVKAEGDWSIAVSPVASAPVVGTKNVSGTGSAVVQWAKASTGYKKIAFTSDGEGAFVVRPIDAKGKERFSMVLNVGPYTGSVLLPSGTKYLKITSDGNWTFNVK</sequence>
<dbReference type="AlphaFoldDB" id="A0A6J6SDI7"/>
<dbReference type="EMBL" id="CAEZYS010000037">
    <property type="protein sequence ID" value="CAB4732934.1"/>
    <property type="molecule type" value="Genomic_DNA"/>
</dbReference>
<gene>
    <name evidence="1" type="ORF">UFOPK2782_00434</name>
</gene>
<reference evidence="1" key="1">
    <citation type="submission" date="2020-05" db="EMBL/GenBank/DDBJ databases">
        <authorList>
            <person name="Chiriac C."/>
            <person name="Salcher M."/>
            <person name="Ghai R."/>
            <person name="Kavagutti S V."/>
        </authorList>
    </citation>
    <scope>NUCLEOTIDE SEQUENCE</scope>
</reference>
<protein>
    <submittedName>
        <fullName evidence="1">Unannotated protein</fullName>
    </submittedName>
</protein>
<accession>A0A6J6SDI7</accession>
<name>A0A6J6SDI7_9ZZZZ</name>
<evidence type="ECO:0000313" key="1">
    <source>
        <dbReference type="EMBL" id="CAB4732934.1"/>
    </source>
</evidence>